<dbReference type="AlphaFoldDB" id="A0A1T2KYF3"/>
<dbReference type="Gene3D" id="1.20.1050.10">
    <property type="match status" value="1"/>
</dbReference>
<reference evidence="2 3" key="1">
    <citation type="submission" date="2016-11" db="EMBL/GenBank/DDBJ databases">
        <title>Mixed transmission modes and dynamic genome evolution in an obligate animal-bacterial symbiosis.</title>
        <authorList>
            <person name="Russell S.L."/>
            <person name="Corbett-Detig R.B."/>
            <person name="Cavanaugh C.M."/>
        </authorList>
    </citation>
    <scope>NUCLEOTIDE SEQUENCE [LARGE SCALE GENOMIC DNA]</scope>
    <source>
        <strain evidence="2">Se-Cadez</strain>
    </source>
</reference>
<keyword evidence="3" id="KW-1185">Reference proteome</keyword>
<dbReference type="InterPro" id="IPR004045">
    <property type="entry name" value="Glutathione_S-Trfase_N"/>
</dbReference>
<feature type="domain" description="GST N-terminal" evidence="1">
    <location>
        <begin position="4"/>
        <end position="84"/>
    </location>
</feature>
<dbReference type="Gene3D" id="3.40.30.10">
    <property type="entry name" value="Glutaredoxin"/>
    <property type="match status" value="1"/>
</dbReference>
<dbReference type="PANTHER" id="PTHR42673">
    <property type="entry name" value="MALEYLACETOACETATE ISOMERASE"/>
    <property type="match status" value="1"/>
</dbReference>
<dbReference type="SUPFAM" id="SSF47616">
    <property type="entry name" value="GST C-terminal domain-like"/>
    <property type="match status" value="1"/>
</dbReference>
<dbReference type="SUPFAM" id="SSF52833">
    <property type="entry name" value="Thioredoxin-like"/>
    <property type="match status" value="1"/>
</dbReference>
<dbReference type="CDD" id="cd03194">
    <property type="entry name" value="GST_C_3"/>
    <property type="match status" value="1"/>
</dbReference>
<dbReference type="EMBL" id="MPRJ01000001">
    <property type="protein sequence ID" value="OOZ37841.1"/>
    <property type="molecule type" value="Genomic_DNA"/>
</dbReference>
<dbReference type="GO" id="GO:0004364">
    <property type="term" value="F:glutathione transferase activity"/>
    <property type="evidence" value="ECO:0007669"/>
    <property type="project" value="TreeGrafter"/>
</dbReference>
<dbReference type="Proteomes" id="UP000190896">
    <property type="component" value="Unassembled WGS sequence"/>
</dbReference>
<comment type="caution">
    <text evidence="2">The sequence shown here is derived from an EMBL/GenBank/DDBJ whole genome shotgun (WGS) entry which is preliminary data.</text>
</comment>
<dbReference type="InterPro" id="IPR036249">
    <property type="entry name" value="Thioredoxin-like_sf"/>
</dbReference>
<evidence type="ECO:0000313" key="2">
    <source>
        <dbReference type="EMBL" id="OOZ37841.1"/>
    </source>
</evidence>
<dbReference type="GO" id="GO:0016034">
    <property type="term" value="F:maleylacetoacetate isomerase activity"/>
    <property type="evidence" value="ECO:0007669"/>
    <property type="project" value="TreeGrafter"/>
</dbReference>
<accession>A0A1T2KYF3</accession>
<dbReference type="Pfam" id="PF13409">
    <property type="entry name" value="GST_N_2"/>
    <property type="match status" value="1"/>
</dbReference>
<dbReference type="OrthoDB" id="9799538at2"/>
<dbReference type="PANTHER" id="PTHR42673:SF4">
    <property type="entry name" value="MALEYLACETOACETATE ISOMERASE"/>
    <property type="match status" value="1"/>
</dbReference>
<gene>
    <name evidence="2" type="ORF">BOW51_00045</name>
</gene>
<dbReference type="PROSITE" id="PS50404">
    <property type="entry name" value="GST_NTER"/>
    <property type="match status" value="1"/>
</dbReference>
<protein>
    <recommendedName>
        <fullName evidence="1">GST N-terminal domain-containing protein</fullName>
    </recommendedName>
</protein>
<sequence>MPDLTLIIGNKNHSSWSLRPWIFMRHHEIPFHEKRVALFTETTDIELEQFNSDFKVLALKDGDLLVWDSLAILEYVSEQYLDNRGWPSDPGARAMARSISAEMHSSFLNVRSEFPMNCRKTFDNVRPSLEAEHEIERIKSLWRESREKYGEGGEWLFGSYSIADAMYAPIALRFIGYNILLEGVEKAYVESVLKQSGITEWIEAGRAEKEIIEEDEI</sequence>
<evidence type="ECO:0000259" key="1">
    <source>
        <dbReference type="PROSITE" id="PS50404"/>
    </source>
</evidence>
<evidence type="ECO:0000313" key="3">
    <source>
        <dbReference type="Proteomes" id="UP000190896"/>
    </source>
</evidence>
<proteinExistence type="predicted"/>
<dbReference type="InterPro" id="IPR036282">
    <property type="entry name" value="Glutathione-S-Trfase_C_sf"/>
</dbReference>
<dbReference type="GO" id="GO:0006559">
    <property type="term" value="P:L-phenylalanine catabolic process"/>
    <property type="evidence" value="ECO:0007669"/>
    <property type="project" value="TreeGrafter"/>
</dbReference>
<organism evidence="2 3">
    <name type="scientific">Solemya velesiana gill symbiont</name>
    <dbReference type="NCBI Taxonomy" id="1918948"/>
    <lineage>
        <taxon>Bacteria</taxon>
        <taxon>Pseudomonadati</taxon>
        <taxon>Pseudomonadota</taxon>
        <taxon>Gammaproteobacteria</taxon>
        <taxon>sulfur-oxidizing symbionts</taxon>
    </lineage>
</organism>
<dbReference type="RefSeq" id="WP_078485491.1">
    <property type="nucleotide sequence ID" value="NZ_MPRJ01000001.1"/>
</dbReference>
<name>A0A1T2KYF3_9GAMM</name>
<dbReference type="GO" id="GO:0006749">
    <property type="term" value="P:glutathione metabolic process"/>
    <property type="evidence" value="ECO:0007669"/>
    <property type="project" value="TreeGrafter"/>
</dbReference>